<keyword evidence="2" id="KW-0810">Translation regulation</keyword>
<keyword evidence="2" id="KW-0963">Cytoplasm</keyword>
<dbReference type="AlphaFoldDB" id="A0A951QG81"/>
<protein>
    <recommendedName>
        <fullName evidence="2">Ribosomal silencing factor RsfS</fullName>
    </recommendedName>
</protein>
<feature type="compositionally biased region" description="Polar residues" evidence="3">
    <location>
        <begin position="1"/>
        <end position="15"/>
    </location>
</feature>
<keyword evidence="2" id="KW-0678">Repressor</keyword>
<reference evidence="4" key="2">
    <citation type="journal article" date="2022" name="Microbiol. Resour. Announc.">
        <title>Metagenome Sequencing to Explore Phylogenomics of Terrestrial Cyanobacteria.</title>
        <authorList>
            <person name="Ward R.D."/>
            <person name="Stajich J.E."/>
            <person name="Johansen J.R."/>
            <person name="Huntemann M."/>
            <person name="Clum A."/>
            <person name="Foster B."/>
            <person name="Foster B."/>
            <person name="Roux S."/>
            <person name="Palaniappan K."/>
            <person name="Varghese N."/>
            <person name="Mukherjee S."/>
            <person name="Reddy T.B.K."/>
            <person name="Daum C."/>
            <person name="Copeland A."/>
            <person name="Chen I.A."/>
            <person name="Ivanova N.N."/>
            <person name="Kyrpides N.C."/>
            <person name="Shapiro N."/>
            <person name="Eloe-Fadrosh E.A."/>
            <person name="Pietrasiak N."/>
        </authorList>
    </citation>
    <scope>NUCLEOTIDE SEQUENCE</scope>
    <source>
        <strain evidence="4">UHER 2000/2452</strain>
    </source>
</reference>
<evidence type="ECO:0000256" key="1">
    <source>
        <dbReference type="ARBA" id="ARBA00010574"/>
    </source>
</evidence>
<evidence type="ECO:0000313" key="5">
    <source>
        <dbReference type="Proteomes" id="UP000757435"/>
    </source>
</evidence>
<dbReference type="EMBL" id="JAHHHD010000033">
    <property type="protein sequence ID" value="MBW4661261.1"/>
    <property type="molecule type" value="Genomic_DNA"/>
</dbReference>
<dbReference type="GO" id="GO:0043023">
    <property type="term" value="F:ribosomal large subunit binding"/>
    <property type="evidence" value="ECO:0007669"/>
    <property type="project" value="TreeGrafter"/>
</dbReference>
<gene>
    <name evidence="2 4" type="primary">rsfS</name>
    <name evidence="4" type="ORF">KME15_21515</name>
</gene>
<evidence type="ECO:0000256" key="2">
    <source>
        <dbReference type="HAMAP-Rule" id="MF_01477"/>
    </source>
</evidence>
<comment type="subunit">
    <text evidence="2">Interacts with ribosomal protein uL14 (rplN).</text>
</comment>
<evidence type="ECO:0000256" key="3">
    <source>
        <dbReference type="SAM" id="MobiDB-lite"/>
    </source>
</evidence>
<sequence>MFNAFQAQNSDNSIATPPKRREANIEEDSRKEDSRKLAMAIAAAADDRKGGDIVLLKVADVSYIADYFVMVTGLSSVQVRAIASSIEGQVEKDCQRLPLRVEGRSEGYWILLDYGDVIAHVFMPKAREFYGLEAFWGHAERTNFVPLAQTTADSLK</sequence>
<dbReference type="Pfam" id="PF02410">
    <property type="entry name" value="RsfS"/>
    <property type="match status" value="1"/>
</dbReference>
<organism evidence="4 5">
    <name type="scientific">Drouetiella hepatica Uher 2000/2452</name>
    <dbReference type="NCBI Taxonomy" id="904376"/>
    <lineage>
        <taxon>Bacteria</taxon>
        <taxon>Bacillati</taxon>
        <taxon>Cyanobacteriota</taxon>
        <taxon>Cyanophyceae</taxon>
        <taxon>Oculatellales</taxon>
        <taxon>Oculatellaceae</taxon>
        <taxon>Drouetiella</taxon>
    </lineage>
</organism>
<feature type="region of interest" description="Disordered" evidence="3">
    <location>
        <begin position="1"/>
        <end position="31"/>
    </location>
</feature>
<comment type="similarity">
    <text evidence="1 2">Belongs to the Iojap/RsfS family.</text>
</comment>
<dbReference type="Proteomes" id="UP000757435">
    <property type="component" value="Unassembled WGS sequence"/>
</dbReference>
<comment type="caution">
    <text evidence="4">The sequence shown here is derived from an EMBL/GenBank/DDBJ whole genome shotgun (WGS) entry which is preliminary data.</text>
</comment>
<dbReference type="GO" id="GO:0090071">
    <property type="term" value="P:negative regulation of ribosome biogenesis"/>
    <property type="evidence" value="ECO:0007669"/>
    <property type="project" value="UniProtKB-UniRule"/>
</dbReference>
<dbReference type="GO" id="GO:0005737">
    <property type="term" value="C:cytoplasm"/>
    <property type="evidence" value="ECO:0007669"/>
    <property type="project" value="UniProtKB-SubCell"/>
</dbReference>
<evidence type="ECO:0000313" key="4">
    <source>
        <dbReference type="EMBL" id="MBW4661261.1"/>
    </source>
</evidence>
<dbReference type="NCBIfam" id="TIGR00090">
    <property type="entry name" value="rsfS_iojap_ybeB"/>
    <property type="match status" value="1"/>
</dbReference>
<dbReference type="SUPFAM" id="SSF81301">
    <property type="entry name" value="Nucleotidyltransferase"/>
    <property type="match status" value="1"/>
</dbReference>
<proteinExistence type="inferred from homology"/>
<feature type="compositionally biased region" description="Basic and acidic residues" evidence="3">
    <location>
        <begin position="19"/>
        <end position="31"/>
    </location>
</feature>
<dbReference type="HAMAP" id="MF_01477">
    <property type="entry name" value="Iojap_RsfS"/>
    <property type="match status" value="1"/>
</dbReference>
<reference evidence="4" key="1">
    <citation type="submission" date="2021-05" db="EMBL/GenBank/DDBJ databases">
        <authorList>
            <person name="Pietrasiak N."/>
            <person name="Ward R."/>
            <person name="Stajich J.E."/>
            <person name="Kurbessoian T."/>
        </authorList>
    </citation>
    <scope>NUCLEOTIDE SEQUENCE</scope>
    <source>
        <strain evidence="4">UHER 2000/2452</strain>
    </source>
</reference>
<dbReference type="InterPro" id="IPR004394">
    <property type="entry name" value="Iojap/RsfS/C7orf30"/>
</dbReference>
<dbReference type="GO" id="GO:0017148">
    <property type="term" value="P:negative regulation of translation"/>
    <property type="evidence" value="ECO:0007669"/>
    <property type="project" value="UniProtKB-UniRule"/>
</dbReference>
<dbReference type="GO" id="GO:0042256">
    <property type="term" value="P:cytosolic ribosome assembly"/>
    <property type="evidence" value="ECO:0007669"/>
    <property type="project" value="UniProtKB-UniRule"/>
</dbReference>
<accession>A0A951QG81</accession>
<dbReference type="PANTHER" id="PTHR21043:SF0">
    <property type="entry name" value="MITOCHONDRIAL ASSEMBLY OF RIBOSOMAL LARGE SUBUNIT PROTEIN 1"/>
    <property type="match status" value="1"/>
</dbReference>
<comment type="function">
    <text evidence="2">Functions as a ribosomal silencing factor. Interacts with ribosomal protein uL14 (rplN), blocking formation of intersubunit bridge B8. Prevents association of the 30S and 50S ribosomal subunits and the formation of functional ribosomes, thus repressing translation.</text>
</comment>
<name>A0A951QG81_9CYAN</name>
<comment type="subcellular location">
    <subcellularLocation>
        <location evidence="2">Cytoplasm</location>
    </subcellularLocation>
</comment>
<dbReference type="InterPro" id="IPR043519">
    <property type="entry name" value="NT_sf"/>
</dbReference>
<dbReference type="Gene3D" id="3.30.460.10">
    <property type="entry name" value="Beta Polymerase, domain 2"/>
    <property type="match status" value="1"/>
</dbReference>
<dbReference type="PANTHER" id="PTHR21043">
    <property type="entry name" value="IOJAP SUPERFAMILY ORTHOLOG"/>
    <property type="match status" value="1"/>
</dbReference>